<comment type="caution">
    <text evidence="1">The sequence shown here is derived from an EMBL/GenBank/DDBJ whole genome shotgun (WGS) entry which is preliminary data.</text>
</comment>
<accession>A0A699IZ12</accession>
<reference evidence="1" key="1">
    <citation type="journal article" date="2019" name="Sci. Rep.">
        <title>Draft genome of Tanacetum cinerariifolium, the natural source of mosquito coil.</title>
        <authorList>
            <person name="Yamashiro T."/>
            <person name="Shiraishi A."/>
            <person name="Satake H."/>
            <person name="Nakayama K."/>
        </authorList>
    </citation>
    <scope>NUCLEOTIDE SEQUENCE</scope>
</reference>
<dbReference type="AlphaFoldDB" id="A0A699IZ12"/>
<dbReference type="EMBL" id="BKCJ010350166">
    <property type="protein sequence ID" value="GEZ97604.1"/>
    <property type="molecule type" value="Genomic_DNA"/>
</dbReference>
<name>A0A699IZ12_TANCI</name>
<gene>
    <name evidence="1" type="ORF">Tci_569577</name>
</gene>
<organism evidence="1">
    <name type="scientific">Tanacetum cinerariifolium</name>
    <name type="common">Dalmatian daisy</name>
    <name type="synonym">Chrysanthemum cinerariifolium</name>
    <dbReference type="NCBI Taxonomy" id="118510"/>
    <lineage>
        <taxon>Eukaryota</taxon>
        <taxon>Viridiplantae</taxon>
        <taxon>Streptophyta</taxon>
        <taxon>Embryophyta</taxon>
        <taxon>Tracheophyta</taxon>
        <taxon>Spermatophyta</taxon>
        <taxon>Magnoliopsida</taxon>
        <taxon>eudicotyledons</taxon>
        <taxon>Gunneridae</taxon>
        <taxon>Pentapetalae</taxon>
        <taxon>asterids</taxon>
        <taxon>campanulids</taxon>
        <taxon>Asterales</taxon>
        <taxon>Asteraceae</taxon>
        <taxon>Asteroideae</taxon>
        <taxon>Anthemideae</taxon>
        <taxon>Anthemidinae</taxon>
        <taxon>Tanacetum</taxon>
    </lineage>
</organism>
<evidence type="ECO:0000313" key="1">
    <source>
        <dbReference type="EMBL" id="GEZ97604.1"/>
    </source>
</evidence>
<protein>
    <submittedName>
        <fullName evidence="1">Uncharacterized protein</fullName>
    </submittedName>
</protein>
<sequence>MRLEGLPTWDGGKGTWGGRVRVIGTVPVCVRIQERARGEGSRFGGKRCWGVLCELLGFKGLASLVPETQFDLRPYMESDRWTQIHAAIQQHLQKLYNGQKATLKKMYWVPE</sequence>
<proteinExistence type="predicted"/>